<protein>
    <submittedName>
        <fullName evidence="1">Uncharacterized protein</fullName>
    </submittedName>
</protein>
<dbReference type="AlphaFoldDB" id="A0A6A5YRN5"/>
<evidence type="ECO:0000313" key="1">
    <source>
        <dbReference type="EMBL" id="KAF2109097.1"/>
    </source>
</evidence>
<dbReference type="Gene3D" id="3.40.30.10">
    <property type="entry name" value="Glutaredoxin"/>
    <property type="match status" value="1"/>
</dbReference>
<gene>
    <name evidence="1" type="ORF">BDV96DRAFT_692257</name>
</gene>
<accession>A0A6A5YRN5</accession>
<organism evidence="1 2">
    <name type="scientific">Lophiotrema nucula</name>
    <dbReference type="NCBI Taxonomy" id="690887"/>
    <lineage>
        <taxon>Eukaryota</taxon>
        <taxon>Fungi</taxon>
        <taxon>Dikarya</taxon>
        <taxon>Ascomycota</taxon>
        <taxon>Pezizomycotina</taxon>
        <taxon>Dothideomycetes</taxon>
        <taxon>Pleosporomycetidae</taxon>
        <taxon>Pleosporales</taxon>
        <taxon>Lophiotremataceae</taxon>
        <taxon>Lophiotrema</taxon>
    </lineage>
</organism>
<evidence type="ECO:0000313" key="2">
    <source>
        <dbReference type="Proteomes" id="UP000799770"/>
    </source>
</evidence>
<dbReference type="Proteomes" id="UP000799770">
    <property type="component" value="Unassembled WGS sequence"/>
</dbReference>
<name>A0A6A5YRN5_9PLEO</name>
<reference evidence="1" key="1">
    <citation type="journal article" date="2020" name="Stud. Mycol.">
        <title>101 Dothideomycetes genomes: a test case for predicting lifestyles and emergence of pathogens.</title>
        <authorList>
            <person name="Haridas S."/>
            <person name="Albert R."/>
            <person name="Binder M."/>
            <person name="Bloem J."/>
            <person name="Labutti K."/>
            <person name="Salamov A."/>
            <person name="Andreopoulos B."/>
            <person name="Baker S."/>
            <person name="Barry K."/>
            <person name="Bills G."/>
            <person name="Bluhm B."/>
            <person name="Cannon C."/>
            <person name="Castanera R."/>
            <person name="Culley D."/>
            <person name="Daum C."/>
            <person name="Ezra D."/>
            <person name="Gonzalez J."/>
            <person name="Henrissat B."/>
            <person name="Kuo A."/>
            <person name="Liang C."/>
            <person name="Lipzen A."/>
            <person name="Lutzoni F."/>
            <person name="Magnuson J."/>
            <person name="Mondo S."/>
            <person name="Nolan M."/>
            <person name="Ohm R."/>
            <person name="Pangilinan J."/>
            <person name="Park H.-J."/>
            <person name="Ramirez L."/>
            <person name="Alfaro M."/>
            <person name="Sun H."/>
            <person name="Tritt A."/>
            <person name="Yoshinaga Y."/>
            <person name="Zwiers L.-H."/>
            <person name="Turgeon B."/>
            <person name="Goodwin S."/>
            <person name="Spatafora J."/>
            <person name="Crous P."/>
            <person name="Grigoriev I."/>
        </authorList>
    </citation>
    <scope>NUCLEOTIDE SEQUENCE</scope>
    <source>
        <strain evidence="1">CBS 627.86</strain>
    </source>
</reference>
<dbReference type="EMBL" id="ML977344">
    <property type="protein sequence ID" value="KAF2109097.1"/>
    <property type="molecule type" value="Genomic_DNA"/>
</dbReference>
<keyword evidence="2" id="KW-1185">Reference proteome</keyword>
<proteinExistence type="predicted"/>
<sequence length="134" mass="15495">MRLYKKLTMRKLVHNLEAVLFLDLSSRFHLLTPSKISGAFRPVHVSDQIGQERIDFNSRANYNSGNRAHNSSNLVVLLNKLKVPKRVMPISDAADEAKKLENLKINPKRRIPAIQDAYTGLTLWELWSYHRVPY</sequence>
<dbReference type="SUPFAM" id="SSF52833">
    <property type="entry name" value="Thioredoxin-like"/>
    <property type="match status" value="1"/>
</dbReference>
<dbReference type="InterPro" id="IPR036249">
    <property type="entry name" value="Thioredoxin-like_sf"/>
</dbReference>